<reference evidence="2" key="2">
    <citation type="journal article" date="2015" name="Fish Shellfish Immunol.">
        <title>Early steps in the European eel (Anguilla anguilla)-Vibrio vulnificus interaction in the gills: Role of the RtxA13 toxin.</title>
        <authorList>
            <person name="Callol A."/>
            <person name="Pajuelo D."/>
            <person name="Ebbesson L."/>
            <person name="Teles M."/>
            <person name="MacKenzie S."/>
            <person name="Amaro C."/>
        </authorList>
    </citation>
    <scope>NUCLEOTIDE SEQUENCE</scope>
</reference>
<keyword evidence="1" id="KW-1133">Transmembrane helix</keyword>
<dbReference type="EMBL" id="GBXM01014990">
    <property type="protein sequence ID" value="JAH93587.1"/>
    <property type="molecule type" value="Transcribed_RNA"/>
</dbReference>
<organism evidence="2">
    <name type="scientific">Anguilla anguilla</name>
    <name type="common">European freshwater eel</name>
    <name type="synonym">Muraena anguilla</name>
    <dbReference type="NCBI Taxonomy" id="7936"/>
    <lineage>
        <taxon>Eukaryota</taxon>
        <taxon>Metazoa</taxon>
        <taxon>Chordata</taxon>
        <taxon>Craniata</taxon>
        <taxon>Vertebrata</taxon>
        <taxon>Euteleostomi</taxon>
        <taxon>Actinopterygii</taxon>
        <taxon>Neopterygii</taxon>
        <taxon>Teleostei</taxon>
        <taxon>Anguilliformes</taxon>
        <taxon>Anguillidae</taxon>
        <taxon>Anguilla</taxon>
    </lineage>
</organism>
<name>A0A0E9WT81_ANGAN</name>
<protein>
    <submittedName>
        <fullName evidence="2">Uncharacterized protein</fullName>
    </submittedName>
</protein>
<evidence type="ECO:0000256" key="1">
    <source>
        <dbReference type="SAM" id="Phobius"/>
    </source>
</evidence>
<reference evidence="2" key="1">
    <citation type="submission" date="2014-11" db="EMBL/GenBank/DDBJ databases">
        <authorList>
            <person name="Amaro Gonzalez C."/>
        </authorList>
    </citation>
    <scope>NUCLEOTIDE SEQUENCE</scope>
</reference>
<sequence>MLLYSLIHDACFSVMLVLRLLENRYVPSKQQVISILKVCGLLLLFFYITGILELL</sequence>
<feature type="transmembrane region" description="Helical" evidence="1">
    <location>
        <begin position="33"/>
        <end position="52"/>
    </location>
</feature>
<feature type="transmembrane region" description="Helical" evidence="1">
    <location>
        <begin position="6"/>
        <end position="21"/>
    </location>
</feature>
<keyword evidence="1" id="KW-0472">Membrane</keyword>
<accession>A0A0E9WT81</accession>
<keyword evidence="1" id="KW-0812">Transmembrane</keyword>
<evidence type="ECO:0000313" key="2">
    <source>
        <dbReference type="EMBL" id="JAH93587.1"/>
    </source>
</evidence>
<proteinExistence type="predicted"/>
<dbReference type="AlphaFoldDB" id="A0A0E9WT81"/>